<feature type="transmembrane region" description="Helical" evidence="8">
    <location>
        <begin position="85"/>
        <end position="104"/>
    </location>
</feature>
<reference evidence="11" key="1">
    <citation type="journal article" date="2022" name="Int. J. Syst. Evol. Microbiol.">
        <title>Anaeromyxobacter oryzae sp. nov., Anaeromyxobacter diazotrophicus sp. nov. and Anaeromyxobacter paludicola sp. nov., isolated from paddy soils.</title>
        <authorList>
            <person name="Itoh H."/>
            <person name="Xu Z."/>
            <person name="Mise K."/>
            <person name="Masuda Y."/>
            <person name="Ushijima N."/>
            <person name="Hayakawa C."/>
            <person name="Shiratori Y."/>
            <person name="Senoo K."/>
        </authorList>
    </citation>
    <scope>NUCLEOTIDE SEQUENCE [LARGE SCALE GENOMIC DNA]</scope>
    <source>
        <strain evidence="11">Red232</strain>
    </source>
</reference>
<feature type="transmembrane region" description="Helical" evidence="8">
    <location>
        <begin position="234"/>
        <end position="259"/>
    </location>
</feature>
<dbReference type="PROSITE" id="PS50850">
    <property type="entry name" value="MFS"/>
    <property type="match status" value="1"/>
</dbReference>
<evidence type="ECO:0000256" key="1">
    <source>
        <dbReference type="ARBA" id="ARBA00004651"/>
    </source>
</evidence>
<dbReference type="RefSeq" id="WP_248352562.1">
    <property type="nucleotide sequence ID" value="NZ_AP025591.1"/>
</dbReference>
<evidence type="ECO:0000256" key="6">
    <source>
        <dbReference type="ARBA" id="ARBA00022989"/>
    </source>
</evidence>
<keyword evidence="5 8" id="KW-0812">Transmembrane</keyword>
<evidence type="ECO:0000313" key="11">
    <source>
        <dbReference type="Proteomes" id="UP001162891"/>
    </source>
</evidence>
<comment type="subcellular location">
    <subcellularLocation>
        <location evidence="1">Cell membrane</location>
        <topology evidence="1">Multi-pass membrane protein</topology>
    </subcellularLocation>
</comment>
<dbReference type="NCBIfam" id="TIGR00711">
    <property type="entry name" value="efflux_EmrB"/>
    <property type="match status" value="1"/>
</dbReference>
<dbReference type="InterPro" id="IPR036259">
    <property type="entry name" value="MFS_trans_sf"/>
</dbReference>
<evidence type="ECO:0000256" key="4">
    <source>
        <dbReference type="ARBA" id="ARBA00022475"/>
    </source>
</evidence>
<dbReference type="InterPro" id="IPR011701">
    <property type="entry name" value="MFS"/>
</dbReference>
<proteinExistence type="inferred from homology"/>
<keyword evidence="7 8" id="KW-0472">Membrane</keyword>
<evidence type="ECO:0000256" key="7">
    <source>
        <dbReference type="ARBA" id="ARBA00023136"/>
    </source>
</evidence>
<dbReference type="InterPro" id="IPR020846">
    <property type="entry name" value="MFS_dom"/>
</dbReference>
<dbReference type="PANTHER" id="PTHR42718:SF9">
    <property type="entry name" value="MAJOR FACILITATOR SUPERFAMILY MULTIDRUG TRANSPORTER MFSC"/>
    <property type="match status" value="1"/>
</dbReference>
<dbReference type="Gene3D" id="1.20.1720.10">
    <property type="entry name" value="Multidrug resistance protein D"/>
    <property type="match status" value="1"/>
</dbReference>
<evidence type="ECO:0000313" key="10">
    <source>
        <dbReference type="EMBL" id="BDG04194.1"/>
    </source>
</evidence>
<protein>
    <submittedName>
        <fullName evidence="10">EmrB/QacA family drug resistance transporter</fullName>
    </submittedName>
</protein>
<dbReference type="Pfam" id="PF07690">
    <property type="entry name" value="MFS_1"/>
    <property type="match status" value="1"/>
</dbReference>
<dbReference type="PANTHER" id="PTHR42718">
    <property type="entry name" value="MAJOR FACILITATOR SUPERFAMILY MULTIDRUG TRANSPORTER MFSC"/>
    <property type="match status" value="1"/>
</dbReference>
<evidence type="ECO:0000256" key="8">
    <source>
        <dbReference type="SAM" id="Phobius"/>
    </source>
</evidence>
<dbReference type="Proteomes" id="UP001162891">
    <property type="component" value="Chromosome"/>
</dbReference>
<evidence type="ECO:0000256" key="2">
    <source>
        <dbReference type="ARBA" id="ARBA00008537"/>
    </source>
</evidence>
<comment type="similarity">
    <text evidence="2">Belongs to the major facilitator superfamily. EmrB family.</text>
</comment>
<feature type="transmembrane region" description="Helical" evidence="8">
    <location>
        <begin position="376"/>
        <end position="398"/>
    </location>
</feature>
<name>A0ABM7WXG9_9BACT</name>
<evidence type="ECO:0000259" key="9">
    <source>
        <dbReference type="PROSITE" id="PS50850"/>
    </source>
</evidence>
<sequence length="524" mass="56280">MTSPPEEVGFTGGHNPWVVVFTVSMATFMEVLDTAIANVSLPHIAGSLSVSQDESTWVLTSYLVSNAIVLPISGWLATRIGRKRFYMSCVAFFTLSSLLCGLAPSLGWLVIFRILQGVGGGGLAPSEQAILADTFPPRQRGMAFAIYGMAVVLAPAIGPTLGGYITDHFSWRWVFFINVPVGILSLVLSRRVVVDPPRLLEARRTVGRIDYVGLGLIALGLGALEFVLDRGQELDWFAAPVIVAFSVLAAVALASFVAWEWRQEHPVVDVRLFASRSFAVANLMMLVLGITLYGTTVLLPQYVQVWMGWSAQQAGTVLSPGAFVLVLLMPIVGRLVSRYDARWLIAGGFAVLSLALFHMAHTLYPGIDLSTAIWLRVYQIVGLAFLFVPINTVVYAGVPPAKNNAVSGIVNLSRNMGGDIGIALVTTLIARRAQVHQASLATNLDAGSQPLMARVAGLTQALQHAGSTSVEAARRAYGVVFRQLTQQAQTLAYLDVLFVFACFAAAMVPLVFLTRRGAGAAPAH</sequence>
<feature type="transmembrane region" description="Helical" evidence="8">
    <location>
        <begin position="343"/>
        <end position="364"/>
    </location>
</feature>
<keyword evidence="11" id="KW-1185">Reference proteome</keyword>
<feature type="transmembrane region" description="Helical" evidence="8">
    <location>
        <begin position="171"/>
        <end position="188"/>
    </location>
</feature>
<gene>
    <name evidence="10" type="ORF">AMOR_31900</name>
</gene>
<dbReference type="EMBL" id="AP025591">
    <property type="protein sequence ID" value="BDG04194.1"/>
    <property type="molecule type" value="Genomic_DNA"/>
</dbReference>
<feature type="transmembrane region" description="Helical" evidence="8">
    <location>
        <begin position="315"/>
        <end position="336"/>
    </location>
</feature>
<feature type="transmembrane region" description="Helical" evidence="8">
    <location>
        <begin position="280"/>
        <end position="303"/>
    </location>
</feature>
<dbReference type="Gene3D" id="1.20.1250.20">
    <property type="entry name" value="MFS general substrate transporter like domains"/>
    <property type="match status" value="1"/>
</dbReference>
<evidence type="ECO:0000256" key="5">
    <source>
        <dbReference type="ARBA" id="ARBA00022692"/>
    </source>
</evidence>
<dbReference type="CDD" id="cd17503">
    <property type="entry name" value="MFS_LmrB_MDR_like"/>
    <property type="match status" value="1"/>
</dbReference>
<keyword evidence="6 8" id="KW-1133">Transmembrane helix</keyword>
<evidence type="ECO:0000256" key="3">
    <source>
        <dbReference type="ARBA" id="ARBA00022448"/>
    </source>
</evidence>
<keyword evidence="3" id="KW-0813">Transport</keyword>
<dbReference type="InterPro" id="IPR004638">
    <property type="entry name" value="EmrB-like"/>
</dbReference>
<organism evidence="10 11">
    <name type="scientific">Anaeromyxobacter oryzae</name>
    <dbReference type="NCBI Taxonomy" id="2918170"/>
    <lineage>
        <taxon>Bacteria</taxon>
        <taxon>Pseudomonadati</taxon>
        <taxon>Myxococcota</taxon>
        <taxon>Myxococcia</taxon>
        <taxon>Myxococcales</taxon>
        <taxon>Cystobacterineae</taxon>
        <taxon>Anaeromyxobacteraceae</taxon>
        <taxon>Anaeromyxobacter</taxon>
    </lineage>
</organism>
<keyword evidence="4" id="KW-1003">Cell membrane</keyword>
<feature type="transmembrane region" description="Helical" evidence="8">
    <location>
        <begin position="57"/>
        <end position="78"/>
    </location>
</feature>
<accession>A0ABM7WXG9</accession>
<feature type="transmembrane region" description="Helical" evidence="8">
    <location>
        <begin position="491"/>
        <end position="512"/>
    </location>
</feature>
<dbReference type="PRINTS" id="PR01036">
    <property type="entry name" value="TCRTETB"/>
</dbReference>
<dbReference type="SUPFAM" id="SSF103473">
    <property type="entry name" value="MFS general substrate transporter"/>
    <property type="match status" value="1"/>
</dbReference>
<feature type="domain" description="Major facilitator superfamily (MFS) profile" evidence="9">
    <location>
        <begin position="19"/>
        <end position="519"/>
    </location>
</feature>
<feature type="transmembrane region" description="Helical" evidence="8">
    <location>
        <begin position="144"/>
        <end position="165"/>
    </location>
</feature>